<keyword evidence="3" id="KW-1185">Reference proteome</keyword>
<name>A0ABR0UZN6_REHGL</name>
<dbReference type="Proteomes" id="UP001318860">
    <property type="component" value="Unassembled WGS sequence"/>
</dbReference>
<evidence type="ECO:0000313" key="2">
    <source>
        <dbReference type="EMBL" id="KAK6127732.1"/>
    </source>
</evidence>
<comment type="caution">
    <text evidence="2">The sequence shown here is derived from an EMBL/GenBank/DDBJ whole genome shotgun (WGS) entry which is preliminary data.</text>
</comment>
<feature type="compositionally biased region" description="Low complexity" evidence="1">
    <location>
        <begin position="36"/>
        <end position="45"/>
    </location>
</feature>
<feature type="compositionally biased region" description="Basic and acidic residues" evidence="1">
    <location>
        <begin position="100"/>
        <end position="117"/>
    </location>
</feature>
<dbReference type="EMBL" id="JABTTQ020001860">
    <property type="protein sequence ID" value="KAK6127732.1"/>
    <property type="molecule type" value="Genomic_DNA"/>
</dbReference>
<gene>
    <name evidence="2" type="ORF">DH2020_038538</name>
</gene>
<feature type="region of interest" description="Disordered" evidence="1">
    <location>
        <begin position="91"/>
        <end position="140"/>
    </location>
</feature>
<feature type="region of interest" description="Disordered" evidence="1">
    <location>
        <begin position="24"/>
        <end position="45"/>
    </location>
</feature>
<accession>A0ABR0UZN6</accession>
<evidence type="ECO:0000313" key="3">
    <source>
        <dbReference type="Proteomes" id="UP001318860"/>
    </source>
</evidence>
<evidence type="ECO:0000256" key="1">
    <source>
        <dbReference type="SAM" id="MobiDB-lite"/>
    </source>
</evidence>
<dbReference type="PANTHER" id="PTHR34466">
    <property type="entry name" value="OS11G0129800 PROTEIN"/>
    <property type="match status" value="1"/>
</dbReference>
<reference evidence="2 3" key="1">
    <citation type="journal article" date="2021" name="Comput. Struct. Biotechnol. J.">
        <title>De novo genome assembly of the potent medicinal plant Rehmannia glutinosa using nanopore technology.</title>
        <authorList>
            <person name="Ma L."/>
            <person name="Dong C."/>
            <person name="Song C."/>
            <person name="Wang X."/>
            <person name="Zheng X."/>
            <person name="Niu Y."/>
            <person name="Chen S."/>
            <person name="Feng W."/>
        </authorList>
    </citation>
    <scope>NUCLEOTIDE SEQUENCE [LARGE SCALE GENOMIC DNA]</scope>
    <source>
        <strain evidence="2">DH-2019</strain>
    </source>
</reference>
<sequence length="386" mass="42899">MKTLKLTRAGVADISITNSYKWRHRRSNQRQRGLQSAAPAPRIPAAAPSAVRVASADSPGKFVNTTRGSTTPFPEISLDDLALEFFSSSSKNENESDGVVVERKGREGRSASRHGEIGRWASDTASSRRRGRSVSKTRGNVVSCSSASGAKMSFHLMRVPGDGGHCRWRGIRLATLRTENSEVDHSRNLSNRATVKAPFNGNSQMPLAQKTIASSNRRLGRSRSHKDVSLLHDGYSAEHPTEDVANGGLYEAMRKELRYAVQEIRSELNQVRQNKISLLKLFRVTLLDGLNGCWFYLLNYLFCAQAMGRNQALASGDCLRSENSEALQDLSIIREKYATKLEQVFCFFICESYFQVPIRLVFSLLPHKLRARQKLGPGTINSKPVV</sequence>
<proteinExistence type="predicted"/>
<protein>
    <submittedName>
        <fullName evidence="2">Uncharacterized protein</fullName>
    </submittedName>
</protein>
<dbReference type="PANTHER" id="PTHR34466:SF1">
    <property type="entry name" value="OS06G0609800 PROTEIN"/>
    <property type="match status" value="1"/>
</dbReference>
<organism evidence="2 3">
    <name type="scientific">Rehmannia glutinosa</name>
    <name type="common">Chinese foxglove</name>
    <dbReference type="NCBI Taxonomy" id="99300"/>
    <lineage>
        <taxon>Eukaryota</taxon>
        <taxon>Viridiplantae</taxon>
        <taxon>Streptophyta</taxon>
        <taxon>Embryophyta</taxon>
        <taxon>Tracheophyta</taxon>
        <taxon>Spermatophyta</taxon>
        <taxon>Magnoliopsida</taxon>
        <taxon>eudicotyledons</taxon>
        <taxon>Gunneridae</taxon>
        <taxon>Pentapetalae</taxon>
        <taxon>asterids</taxon>
        <taxon>lamiids</taxon>
        <taxon>Lamiales</taxon>
        <taxon>Orobanchaceae</taxon>
        <taxon>Rehmannieae</taxon>
        <taxon>Rehmannia</taxon>
    </lineage>
</organism>